<sequence length="184" mass="20656">MKFHEVAISRPCEDFYFETTRHSDGALPATRPPDRSMDFIDPKLVDSGVAAAGLLSLHNISVWGGGSLPPLLKQILEETLYVIILGASSPLRLQCEDLWNIIYPQKLAVAKRVSREMSECRQVVIISALIFPLQEHRHNENSLHIPPVKASRPAAAAIKLYQALPFITVDFLFRAAWSMQLAYY</sequence>
<name>A0A2U9BBF4_SCOMX</name>
<reference evidence="1 2" key="1">
    <citation type="submission" date="2017-12" db="EMBL/GenBank/DDBJ databases">
        <title>Integrating genomic resources of turbot (Scophthalmus maximus) in depth evaluation of genetic and physical mapping variation across individuals.</title>
        <authorList>
            <person name="Martinez P."/>
        </authorList>
    </citation>
    <scope>NUCLEOTIDE SEQUENCE [LARGE SCALE GENOMIC DNA]</scope>
</reference>
<dbReference type="AlphaFoldDB" id="A0A2U9BBF4"/>
<evidence type="ECO:0000313" key="2">
    <source>
        <dbReference type="Proteomes" id="UP000246464"/>
    </source>
</evidence>
<accession>A0A2U9BBF4</accession>
<dbReference type="Proteomes" id="UP000246464">
    <property type="component" value="Chromosome 5"/>
</dbReference>
<evidence type="ECO:0000313" key="1">
    <source>
        <dbReference type="EMBL" id="AWP01287.1"/>
    </source>
</evidence>
<organism evidence="1 2">
    <name type="scientific">Scophthalmus maximus</name>
    <name type="common">Turbot</name>
    <name type="synonym">Psetta maxima</name>
    <dbReference type="NCBI Taxonomy" id="52904"/>
    <lineage>
        <taxon>Eukaryota</taxon>
        <taxon>Metazoa</taxon>
        <taxon>Chordata</taxon>
        <taxon>Craniata</taxon>
        <taxon>Vertebrata</taxon>
        <taxon>Euteleostomi</taxon>
        <taxon>Actinopterygii</taxon>
        <taxon>Neopterygii</taxon>
        <taxon>Teleostei</taxon>
        <taxon>Neoteleostei</taxon>
        <taxon>Acanthomorphata</taxon>
        <taxon>Carangaria</taxon>
        <taxon>Pleuronectiformes</taxon>
        <taxon>Pleuronectoidei</taxon>
        <taxon>Scophthalmidae</taxon>
        <taxon>Scophthalmus</taxon>
    </lineage>
</organism>
<proteinExistence type="predicted"/>
<gene>
    <name evidence="1" type="ORF">SMAX5B_005675</name>
</gene>
<keyword evidence="2" id="KW-1185">Reference proteome</keyword>
<protein>
    <submittedName>
        <fullName evidence="1">Uncharacterized protein</fullName>
    </submittedName>
</protein>
<dbReference type="EMBL" id="CP026247">
    <property type="protein sequence ID" value="AWP01287.1"/>
    <property type="molecule type" value="Genomic_DNA"/>
</dbReference>